<feature type="domain" description="Reverse transcriptase Ty1/copia-type" evidence="1">
    <location>
        <begin position="11"/>
        <end position="253"/>
    </location>
</feature>
<dbReference type="PANTHER" id="PTHR11439">
    <property type="entry name" value="GAG-POL-RELATED RETROTRANSPOSON"/>
    <property type="match status" value="1"/>
</dbReference>
<dbReference type="InterPro" id="IPR043502">
    <property type="entry name" value="DNA/RNA_pol_sf"/>
</dbReference>
<dbReference type="Proteomes" id="UP001318860">
    <property type="component" value="Unassembled WGS sequence"/>
</dbReference>
<keyword evidence="3" id="KW-1185">Reference proteome</keyword>
<dbReference type="PANTHER" id="PTHR11439:SF467">
    <property type="entry name" value="INTEGRASE CATALYTIC DOMAIN-CONTAINING PROTEIN"/>
    <property type="match status" value="1"/>
</dbReference>
<protein>
    <recommendedName>
        <fullName evidence="1">Reverse transcriptase Ty1/copia-type domain-containing protein</fullName>
    </recommendedName>
</protein>
<dbReference type="Pfam" id="PF07727">
    <property type="entry name" value="RVT_2"/>
    <property type="match status" value="1"/>
</dbReference>
<evidence type="ECO:0000259" key="1">
    <source>
        <dbReference type="Pfam" id="PF07727"/>
    </source>
</evidence>
<accession>A0ABR0UBR8</accession>
<sequence>MQSELEQFERNNVWNLVPRPESSNVIGTKWIFKNKTDELGNITRNKARLVAQGYTQVEGVDFDETFALVARLESIRLLLAFACVLKIKLFQMDVKSVFLNGLLNEKVFVEQPKGFENPHFPNHVFKLKKALYGLKQAPRAWYDRLTTFLCDKGYKRGSVDKTLFIQKFKNGITIAQIYVDDIVFGSTSKQKLDEFIEYMSSEFEMSIVGELNYFLGLQVKQFDKGIFITQNKYAKNLVKRFGLDNKKHMKTPMGTNDKLSKDESGTPIEPTLYRSMIGALQYLALTRPDISFVVNKLSQFLHTPTINHWIVVKHLLRYLKGTHNLGLEFKPSQRLLIEGFSDADWASSLDDRKSTGGHCIFFGGNLLTWASKKQNVVSRSSAESECRS</sequence>
<evidence type="ECO:0000313" key="3">
    <source>
        <dbReference type="Proteomes" id="UP001318860"/>
    </source>
</evidence>
<proteinExistence type="predicted"/>
<name>A0ABR0UBR8_REHGL</name>
<evidence type="ECO:0000313" key="2">
    <source>
        <dbReference type="EMBL" id="KAK6119789.1"/>
    </source>
</evidence>
<comment type="caution">
    <text evidence="2">The sequence shown here is derived from an EMBL/GenBank/DDBJ whole genome shotgun (WGS) entry which is preliminary data.</text>
</comment>
<dbReference type="EMBL" id="JABTTQ020003131">
    <property type="protein sequence ID" value="KAK6119789.1"/>
    <property type="molecule type" value="Genomic_DNA"/>
</dbReference>
<dbReference type="InterPro" id="IPR013103">
    <property type="entry name" value="RVT_2"/>
</dbReference>
<organism evidence="2 3">
    <name type="scientific">Rehmannia glutinosa</name>
    <name type="common">Chinese foxglove</name>
    <dbReference type="NCBI Taxonomy" id="99300"/>
    <lineage>
        <taxon>Eukaryota</taxon>
        <taxon>Viridiplantae</taxon>
        <taxon>Streptophyta</taxon>
        <taxon>Embryophyta</taxon>
        <taxon>Tracheophyta</taxon>
        <taxon>Spermatophyta</taxon>
        <taxon>Magnoliopsida</taxon>
        <taxon>eudicotyledons</taxon>
        <taxon>Gunneridae</taxon>
        <taxon>Pentapetalae</taxon>
        <taxon>asterids</taxon>
        <taxon>lamiids</taxon>
        <taxon>Lamiales</taxon>
        <taxon>Orobanchaceae</taxon>
        <taxon>Rehmannieae</taxon>
        <taxon>Rehmannia</taxon>
    </lineage>
</organism>
<gene>
    <name evidence="2" type="ORF">DH2020_046458</name>
</gene>
<dbReference type="CDD" id="cd09272">
    <property type="entry name" value="RNase_HI_RT_Ty1"/>
    <property type="match status" value="1"/>
</dbReference>
<dbReference type="SUPFAM" id="SSF56672">
    <property type="entry name" value="DNA/RNA polymerases"/>
    <property type="match status" value="1"/>
</dbReference>
<reference evidence="2 3" key="1">
    <citation type="journal article" date="2021" name="Comput. Struct. Biotechnol. J.">
        <title>De novo genome assembly of the potent medicinal plant Rehmannia glutinosa using nanopore technology.</title>
        <authorList>
            <person name="Ma L."/>
            <person name="Dong C."/>
            <person name="Song C."/>
            <person name="Wang X."/>
            <person name="Zheng X."/>
            <person name="Niu Y."/>
            <person name="Chen S."/>
            <person name="Feng W."/>
        </authorList>
    </citation>
    <scope>NUCLEOTIDE SEQUENCE [LARGE SCALE GENOMIC DNA]</scope>
    <source>
        <strain evidence="2">DH-2019</strain>
    </source>
</reference>